<dbReference type="EMBL" id="QRZC01000003">
    <property type="protein sequence ID" value="RGV45095.1"/>
    <property type="molecule type" value="Genomic_DNA"/>
</dbReference>
<comment type="caution">
    <text evidence="1">The sequence shown here is derived from an EMBL/GenBank/DDBJ whole genome shotgun (WGS) entry which is preliminary data.</text>
</comment>
<organism evidence="1 2">
    <name type="scientific">Bacteroides uniformis</name>
    <dbReference type="NCBI Taxonomy" id="820"/>
    <lineage>
        <taxon>Bacteria</taxon>
        <taxon>Pseudomonadati</taxon>
        <taxon>Bacteroidota</taxon>
        <taxon>Bacteroidia</taxon>
        <taxon>Bacteroidales</taxon>
        <taxon>Bacteroidaceae</taxon>
        <taxon>Bacteroides</taxon>
    </lineage>
</organism>
<accession>A0A412XKH6</accession>
<protein>
    <submittedName>
        <fullName evidence="1">Uncharacterized protein</fullName>
    </submittedName>
</protein>
<evidence type="ECO:0000313" key="1">
    <source>
        <dbReference type="EMBL" id="RGV45095.1"/>
    </source>
</evidence>
<gene>
    <name evidence="1" type="ORF">DWW14_03225</name>
</gene>
<dbReference type="Proteomes" id="UP000285343">
    <property type="component" value="Unassembled WGS sequence"/>
</dbReference>
<reference evidence="1 2" key="1">
    <citation type="submission" date="2018-08" db="EMBL/GenBank/DDBJ databases">
        <title>A genome reference for cultivated species of the human gut microbiota.</title>
        <authorList>
            <person name="Zou Y."/>
            <person name="Xue W."/>
            <person name="Luo G."/>
        </authorList>
    </citation>
    <scope>NUCLEOTIDE SEQUENCE [LARGE SCALE GENOMIC DNA]</scope>
    <source>
        <strain evidence="1 2">AF14-42</strain>
    </source>
</reference>
<sequence>MKVVLFNSLTKKGILMTLKSTRDMIEKIDITDTSVINAITRQLNIKNIRNEMFPTWRLTLQPGEEYDLKTSYYGMYMVRWADAGATALIMIGAGVSANILLNNGASISTDFTEVGKIILNKKAVNGTVFVKNNGNKETGINVMQITNY</sequence>
<proteinExistence type="predicted"/>
<name>A0A412XKH6_BACUN</name>
<evidence type="ECO:0000313" key="2">
    <source>
        <dbReference type="Proteomes" id="UP000285343"/>
    </source>
</evidence>
<dbReference type="AlphaFoldDB" id="A0A412XKH6"/>